<proteinExistence type="predicted"/>
<dbReference type="AlphaFoldDB" id="A0A6M5YZP4"/>
<keyword evidence="2" id="KW-1185">Reference proteome</keyword>
<protein>
    <submittedName>
        <fullName evidence="1">Uncharacterized protein</fullName>
    </submittedName>
</protein>
<name>A0A6M5YZP4_9BACT</name>
<sequence>MTPQLSECRQAVGMVLVIINDQDAQGHGIMLSVPSRNP</sequence>
<reference evidence="2" key="1">
    <citation type="submission" date="2020-05" db="EMBL/GenBank/DDBJ databases">
        <title>Frigoriglobus tundricola gen. nov., sp. nov., a psychrotolerant cellulolytic planctomycete of the family Gemmataceae with two divergent copies of 16S rRNA gene.</title>
        <authorList>
            <person name="Kulichevskaya I.S."/>
            <person name="Ivanova A.A."/>
            <person name="Naumoff D.G."/>
            <person name="Beletsky A.V."/>
            <person name="Rijpstra W.I.C."/>
            <person name="Sinninghe Damste J.S."/>
            <person name="Mardanov A.V."/>
            <person name="Ravin N.V."/>
            <person name="Dedysh S.N."/>
        </authorList>
    </citation>
    <scope>NUCLEOTIDE SEQUENCE [LARGE SCALE GENOMIC DNA]</scope>
    <source>
        <strain evidence="2">PL17</strain>
    </source>
</reference>
<evidence type="ECO:0000313" key="2">
    <source>
        <dbReference type="Proteomes" id="UP000503447"/>
    </source>
</evidence>
<gene>
    <name evidence="1" type="ORF">FTUN_6600</name>
</gene>
<dbReference type="KEGG" id="ftj:FTUN_6600"/>
<dbReference type="Proteomes" id="UP000503447">
    <property type="component" value="Chromosome"/>
</dbReference>
<evidence type="ECO:0000313" key="1">
    <source>
        <dbReference type="EMBL" id="QJW99004.1"/>
    </source>
</evidence>
<organism evidence="1 2">
    <name type="scientific">Frigoriglobus tundricola</name>
    <dbReference type="NCBI Taxonomy" id="2774151"/>
    <lineage>
        <taxon>Bacteria</taxon>
        <taxon>Pseudomonadati</taxon>
        <taxon>Planctomycetota</taxon>
        <taxon>Planctomycetia</taxon>
        <taxon>Gemmatales</taxon>
        <taxon>Gemmataceae</taxon>
        <taxon>Frigoriglobus</taxon>
    </lineage>
</organism>
<accession>A0A6M5YZP4</accession>
<dbReference type="EMBL" id="CP053452">
    <property type="protein sequence ID" value="QJW99004.1"/>
    <property type="molecule type" value="Genomic_DNA"/>
</dbReference>